<evidence type="ECO:0000313" key="3">
    <source>
        <dbReference type="Proteomes" id="UP001228636"/>
    </source>
</evidence>
<protein>
    <submittedName>
        <fullName evidence="2">Uncharacterized protein</fullName>
    </submittedName>
</protein>
<dbReference type="Proteomes" id="UP001228636">
    <property type="component" value="Unassembled WGS sequence"/>
</dbReference>
<evidence type="ECO:0000256" key="1">
    <source>
        <dbReference type="SAM" id="MobiDB-lite"/>
    </source>
</evidence>
<feature type="region of interest" description="Disordered" evidence="1">
    <location>
        <begin position="1"/>
        <end position="71"/>
    </location>
</feature>
<feature type="compositionally biased region" description="Basic and acidic residues" evidence="1">
    <location>
        <begin position="1"/>
        <end position="10"/>
    </location>
</feature>
<organism evidence="2 3">
    <name type="scientific">Polaribacter sejongensis</name>
    <dbReference type="NCBI Taxonomy" id="985043"/>
    <lineage>
        <taxon>Bacteria</taxon>
        <taxon>Pseudomonadati</taxon>
        <taxon>Bacteroidota</taxon>
        <taxon>Flavobacteriia</taxon>
        <taxon>Flavobacteriales</taxon>
        <taxon>Flavobacteriaceae</taxon>
    </lineage>
</organism>
<dbReference type="AlphaFoldDB" id="A0AAJ1QZ92"/>
<gene>
    <name evidence="2" type="ORF">QWY81_14350</name>
</gene>
<proteinExistence type="predicted"/>
<comment type="caution">
    <text evidence="2">The sequence shown here is derived from an EMBL/GenBank/DDBJ whole genome shotgun (WGS) entry which is preliminary data.</text>
</comment>
<name>A0AAJ1QZ92_9FLAO</name>
<dbReference type="RefSeq" id="WP_261973197.1">
    <property type="nucleotide sequence ID" value="NZ_CP103460.1"/>
</dbReference>
<feature type="compositionally biased region" description="Basic and acidic residues" evidence="1">
    <location>
        <begin position="61"/>
        <end position="71"/>
    </location>
</feature>
<reference evidence="2 3" key="1">
    <citation type="journal article" date="2014" name="Int. J. Syst. Evol. Microbiol.">
        <title>Complete genome sequence of Corynebacterium casei LMG S-19264T (=DSM 44701T), isolated from a smear-ripened cheese.</title>
        <authorList>
            <consortium name="US DOE Joint Genome Institute (JGI-PGF)"/>
            <person name="Walter F."/>
            <person name="Albersmeier A."/>
            <person name="Kalinowski J."/>
            <person name="Ruckert C."/>
        </authorList>
    </citation>
    <scope>NUCLEOTIDE SEQUENCE [LARGE SCALE GENOMIC DNA]</scope>
    <source>
        <strain evidence="2 3">CECT 8670</strain>
    </source>
</reference>
<evidence type="ECO:0000313" key="2">
    <source>
        <dbReference type="EMBL" id="MDN3620643.1"/>
    </source>
</evidence>
<feature type="compositionally biased region" description="Basic and acidic residues" evidence="1">
    <location>
        <begin position="17"/>
        <end position="48"/>
    </location>
</feature>
<dbReference type="EMBL" id="JAUFQH010000013">
    <property type="protein sequence ID" value="MDN3620643.1"/>
    <property type="molecule type" value="Genomic_DNA"/>
</dbReference>
<accession>A0AAJ1QZ92</accession>
<sequence>MSVIKHERGLHPLKGTVKTDEKNEKDSDKKKESIVAEIDKKKEKDELKNQIQSATDDADEIAGKIKSSEKE</sequence>